<organism evidence="2 3">
    <name type="scientific">Rhizoctonia solani</name>
    <dbReference type="NCBI Taxonomy" id="456999"/>
    <lineage>
        <taxon>Eukaryota</taxon>
        <taxon>Fungi</taxon>
        <taxon>Dikarya</taxon>
        <taxon>Basidiomycota</taxon>
        <taxon>Agaricomycotina</taxon>
        <taxon>Agaricomycetes</taxon>
        <taxon>Cantharellales</taxon>
        <taxon>Ceratobasidiaceae</taxon>
        <taxon>Rhizoctonia</taxon>
    </lineage>
</organism>
<name>A0A8H3D508_9AGAM</name>
<dbReference type="EMBL" id="CAJMWZ010005944">
    <property type="protein sequence ID" value="CAE6512964.1"/>
    <property type="molecule type" value="Genomic_DNA"/>
</dbReference>
<evidence type="ECO:0000313" key="3">
    <source>
        <dbReference type="Proteomes" id="UP000663850"/>
    </source>
</evidence>
<evidence type="ECO:0000256" key="1">
    <source>
        <dbReference type="SAM" id="MobiDB-lite"/>
    </source>
</evidence>
<proteinExistence type="predicted"/>
<feature type="region of interest" description="Disordered" evidence="1">
    <location>
        <begin position="1"/>
        <end position="31"/>
    </location>
</feature>
<comment type="caution">
    <text evidence="2">The sequence shown here is derived from an EMBL/GenBank/DDBJ whole genome shotgun (WGS) entry which is preliminary data.</text>
</comment>
<accession>A0A8H3D508</accession>
<dbReference type="Proteomes" id="UP000663850">
    <property type="component" value="Unassembled WGS sequence"/>
</dbReference>
<reference evidence="2" key="1">
    <citation type="submission" date="2021-01" db="EMBL/GenBank/DDBJ databases">
        <authorList>
            <person name="Kaushik A."/>
        </authorList>
    </citation>
    <scope>NUCLEOTIDE SEQUENCE</scope>
    <source>
        <strain evidence="2">Type strain: AG8-Rh-89/</strain>
    </source>
</reference>
<sequence length="103" mass="10880">MAEAPDPVPSVTSMSATYTDGPVEPSGHGSNGVELQIELFGVVQVAGPIGPNHTEIQGPQNVEDLTVPQIPEFIQNNAFAQIPSQQSSPLTRSLYAILPVDED</sequence>
<protein>
    <submittedName>
        <fullName evidence="2">Uncharacterized protein</fullName>
    </submittedName>
</protein>
<evidence type="ECO:0000313" key="2">
    <source>
        <dbReference type="EMBL" id="CAE6512964.1"/>
    </source>
</evidence>
<dbReference type="AlphaFoldDB" id="A0A8H3D508"/>
<gene>
    <name evidence="2" type="ORF">RDB_LOCUS108698</name>
</gene>